<comment type="caution">
    <text evidence="2">The sequence shown here is derived from an EMBL/GenBank/DDBJ whole genome shotgun (WGS) entry which is preliminary data.</text>
</comment>
<protein>
    <submittedName>
        <fullName evidence="2">Uncharacterized protein</fullName>
    </submittedName>
</protein>
<organism evidence="2 3">
    <name type="scientific">Conger conger</name>
    <name type="common">Conger eel</name>
    <name type="synonym">Muraena conger</name>
    <dbReference type="NCBI Taxonomy" id="82655"/>
    <lineage>
        <taxon>Eukaryota</taxon>
        <taxon>Metazoa</taxon>
        <taxon>Chordata</taxon>
        <taxon>Craniata</taxon>
        <taxon>Vertebrata</taxon>
        <taxon>Euteleostomi</taxon>
        <taxon>Actinopterygii</taxon>
        <taxon>Neopterygii</taxon>
        <taxon>Teleostei</taxon>
        <taxon>Anguilliformes</taxon>
        <taxon>Congridae</taxon>
        <taxon>Conger</taxon>
    </lineage>
</organism>
<name>A0A9Q1DH31_CONCO</name>
<evidence type="ECO:0000256" key="1">
    <source>
        <dbReference type="SAM" id="MobiDB-lite"/>
    </source>
</evidence>
<evidence type="ECO:0000313" key="2">
    <source>
        <dbReference type="EMBL" id="KAJ8269481.1"/>
    </source>
</evidence>
<keyword evidence="3" id="KW-1185">Reference proteome</keyword>
<evidence type="ECO:0000313" key="3">
    <source>
        <dbReference type="Proteomes" id="UP001152803"/>
    </source>
</evidence>
<sequence length="145" mass="16176">MLAWYLLSEGVKLTYLTHNVIVPVFDCTSEPRRFQHPLPSSSWCELLLPGLAAGLNTTSNEPEYRAMKEGDAVVRIRDKVQSQKAEGRRSLTETNTYLFREPGSHQPPGSGRRIHARLGDLVISSDTRVRQMKTDIALSGPLSLS</sequence>
<gene>
    <name evidence="2" type="ORF">COCON_G00120880</name>
</gene>
<dbReference type="EMBL" id="JAFJMO010000008">
    <property type="protein sequence ID" value="KAJ8269481.1"/>
    <property type="molecule type" value="Genomic_DNA"/>
</dbReference>
<reference evidence="2" key="1">
    <citation type="journal article" date="2023" name="Science">
        <title>Genome structures resolve the early diversification of teleost fishes.</title>
        <authorList>
            <person name="Parey E."/>
            <person name="Louis A."/>
            <person name="Montfort J."/>
            <person name="Bouchez O."/>
            <person name="Roques C."/>
            <person name="Iampietro C."/>
            <person name="Lluch J."/>
            <person name="Castinel A."/>
            <person name="Donnadieu C."/>
            <person name="Desvignes T."/>
            <person name="Floi Bucao C."/>
            <person name="Jouanno E."/>
            <person name="Wen M."/>
            <person name="Mejri S."/>
            <person name="Dirks R."/>
            <person name="Jansen H."/>
            <person name="Henkel C."/>
            <person name="Chen W.J."/>
            <person name="Zahm M."/>
            <person name="Cabau C."/>
            <person name="Klopp C."/>
            <person name="Thompson A.W."/>
            <person name="Robinson-Rechavi M."/>
            <person name="Braasch I."/>
            <person name="Lecointre G."/>
            <person name="Bobe J."/>
            <person name="Postlethwait J.H."/>
            <person name="Berthelot C."/>
            <person name="Roest Crollius H."/>
            <person name="Guiguen Y."/>
        </authorList>
    </citation>
    <scope>NUCLEOTIDE SEQUENCE</scope>
    <source>
        <strain evidence="2">Concon-B</strain>
    </source>
</reference>
<accession>A0A9Q1DH31</accession>
<dbReference type="AlphaFoldDB" id="A0A9Q1DH31"/>
<proteinExistence type="predicted"/>
<feature type="region of interest" description="Disordered" evidence="1">
    <location>
        <begin position="83"/>
        <end position="113"/>
    </location>
</feature>
<dbReference type="Proteomes" id="UP001152803">
    <property type="component" value="Unassembled WGS sequence"/>
</dbReference>